<protein>
    <submittedName>
        <fullName evidence="1">Uncharacterized protein</fullName>
    </submittedName>
</protein>
<dbReference type="Proteomes" id="UP000054632">
    <property type="component" value="Unassembled WGS sequence"/>
</dbReference>
<organism evidence="1 2">
    <name type="scientific">Trichinella pseudospiralis</name>
    <name type="common">Parasitic roundworm</name>
    <dbReference type="NCBI Taxonomy" id="6337"/>
    <lineage>
        <taxon>Eukaryota</taxon>
        <taxon>Metazoa</taxon>
        <taxon>Ecdysozoa</taxon>
        <taxon>Nematoda</taxon>
        <taxon>Enoplea</taxon>
        <taxon>Dorylaimia</taxon>
        <taxon>Trichinellida</taxon>
        <taxon>Trichinellidae</taxon>
        <taxon>Trichinella</taxon>
    </lineage>
</organism>
<gene>
    <name evidence="1" type="ORF">T4A_3932</name>
</gene>
<dbReference type="AlphaFoldDB" id="A0A0V1DS71"/>
<evidence type="ECO:0000313" key="1">
    <source>
        <dbReference type="EMBL" id="KRY64396.1"/>
    </source>
</evidence>
<dbReference type="EMBL" id="JYDR01000439">
    <property type="protein sequence ID" value="KRY64396.1"/>
    <property type="molecule type" value="Genomic_DNA"/>
</dbReference>
<reference evidence="1 2" key="1">
    <citation type="submission" date="2015-01" db="EMBL/GenBank/DDBJ databases">
        <title>Evolution of Trichinella species and genotypes.</title>
        <authorList>
            <person name="Korhonen P.K."/>
            <person name="Edoardo P."/>
            <person name="Giuseppe L.R."/>
            <person name="Gasser R.B."/>
        </authorList>
    </citation>
    <scope>NUCLEOTIDE SEQUENCE [LARGE SCALE GENOMIC DNA]</scope>
    <source>
        <strain evidence="1">ISS13</strain>
    </source>
</reference>
<sequence length="51" mass="5842">MQVEQNGILQLVPAIVNSENVSQPYHSPHNDIRPVVLTRIFNALRKCKMKN</sequence>
<accession>A0A0V1DS71</accession>
<evidence type="ECO:0000313" key="2">
    <source>
        <dbReference type="Proteomes" id="UP000054632"/>
    </source>
</evidence>
<name>A0A0V1DS71_TRIPS</name>
<comment type="caution">
    <text evidence="1">The sequence shown here is derived from an EMBL/GenBank/DDBJ whole genome shotgun (WGS) entry which is preliminary data.</text>
</comment>
<proteinExistence type="predicted"/>